<keyword evidence="1" id="KW-1185">Reference proteome</keyword>
<dbReference type="WBParaSite" id="jg22740">
    <property type="protein sequence ID" value="jg22740"/>
    <property type="gene ID" value="jg22740"/>
</dbReference>
<sequence length="286" mass="32218">MAEVEVVQFNYNAIIEYLSSSSLIVLDGKQDTGCALRYLCTADVDGYRLLVVLNSSFPETTDVAQQLFGRASLEFLLRISEAPKIDETSVFLEKLPQSVPVALFYSKDSNQPMNGGSLLQEMHRCNLCFSDVVMGAEFDELYKLVGSQDYVSVVAQLSPENERDYASHKEKFEQWKQENAALSGHASYDKYVEQFLTWEKNVLDQLSELRRSSVNVRPHQAVAGASSSSELPMVDLDTQLNDALQKVKPAEFMVAVFAMAQKDPEFLKKMFQVIHRETKELVSTMP</sequence>
<dbReference type="Proteomes" id="UP000887574">
    <property type="component" value="Unplaced"/>
</dbReference>
<evidence type="ECO:0000313" key="2">
    <source>
        <dbReference type="WBParaSite" id="jg22740"/>
    </source>
</evidence>
<accession>A0A915DR20</accession>
<organism evidence="1 2">
    <name type="scientific">Ditylenchus dipsaci</name>
    <dbReference type="NCBI Taxonomy" id="166011"/>
    <lineage>
        <taxon>Eukaryota</taxon>
        <taxon>Metazoa</taxon>
        <taxon>Ecdysozoa</taxon>
        <taxon>Nematoda</taxon>
        <taxon>Chromadorea</taxon>
        <taxon>Rhabditida</taxon>
        <taxon>Tylenchina</taxon>
        <taxon>Tylenchomorpha</taxon>
        <taxon>Sphaerularioidea</taxon>
        <taxon>Anguinidae</taxon>
        <taxon>Anguininae</taxon>
        <taxon>Ditylenchus</taxon>
    </lineage>
</organism>
<proteinExistence type="predicted"/>
<dbReference type="AlphaFoldDB" id="A0A915DR20"/>
<evidence type="ECO:0000313" key="1">
    <source>
        <dbReference type="Proteomes" id="UP000887574"/>
    </source>
</evidence>
<name>A0A915DR20_9BILA</name>
<reference evidence="2" key="1">
    <citation type="submission" date="2022-11" db="UniProtKB">
        <authorList>
            <consortium name="WormBaseParasite"/>
        </authorList>
    </citation>
    <scope>IDENTIFICATION</scope>
</reference>
<protein>
    <submittedName>
        <fullName evidence="2">Uncharacterized protein</fullName>
    </submittedName>
</protein>